<dbReference type="EMBL" id="JAQIZT010000002">
    <property type="protein sequence ID" value="KAJ7009094.1"/>
    <property type="molecule type" value="Genomic_DNA"/>
</dbReference>
<feature type="compositionally biased region" description="Basic and acidic residues" evidence="1">
    <location>
        <begin position="505"/>
        <end position="515"/>
    </location>
</feature>
<gene>
    <name evidence="2" type="ORF">NC653_007665</name>
</gene>
<evidence type="ECO:0000313" key="3">
    <source>
        <dbReference type="Proteomes" id="UP001164929"/>
    </source>
</evidence>
<dbReference type="Proteomes" id="UP001164929">
    <property type="component" value="Chromosome 2"/>
</dbReference>
<feature type="region of interest" description="Disordered" evidence="1">
    <location>
        <begin position="642"/>
        <end position="738"/>
    </location>
</feature>
<organism evidence="2 3">
    <name type="scientific">Populus alba x Populus x berolinensis</name>
    <dbReference type="NCBI Taxonomy" id="444605"/>
    <lineage>
        <taxon>Eukaryota</taxon>
        <taxon>Viridiplantae</taxon>
        <taxon>Streptophyta</taxon>
        <taxon>Embryophyta</taxon>
        <taxon>Tracheophyta</taxon>
        <taxon>Spermatophyta</taxon>
        <taxon>Magnoliopsida</taxon>
        <taxon>eudicotyledons</taxon>
        <taxon>Gunneridae</taxon>
        <taxon>Pentapetalae</taxon>
        <taxon>rosids</taxon>
        <taxon>fabids</taxon>
        <taxon>Malpighiales</taxon>
        <taxon>Salicaceae</taxon>
        <taxon>Saliceae</taxon>
        <taxon>Populus</taxon>
    </lineage>
</organism>
<reference evidence="2" key="1">
    <citation type="journal article" date="2023" name="Mol. Ecol. Resour.">
        <title>Chromosome-level genome assembly of a triploid poplar Populus alba 'Berolinensis'.</title>
        <authorList>
            <person name="Chen S."/>
            <person name="Yu Y."/>
            <person name="Wang X."/>
            <person name="Wang S."/>
            <person name="Zhang T."/>
            <person name="Zhou Y."/>
            <person name="He R."/>
            <person name="Meng N."/>
            <person name="Wang Y."/>
            <person name="Liu W."/>
            <person name="Liu Z."/>
            <person name="Liu J."/>
            <person name="Guo Q."/>
            <person name="Huang H."/>
            <person name="Sederoff R.R."/>
            <person name="Wang G."/>
            <person name="Qu G."/>
            <person name="Chen S."/>
        </authorList>
    </citation>
    <scope>NUCLEOTIDE SEQUENCE</scope>
    <source>
        <strain evidence="2">SC-2020</strain>
    </source>
</reference>
<feature type="compositionally biased region" description="Polar residues" evidence="1">
    <location>
        <begin position="689"/>
        <end position="706"/>
    </location>
</feature>
<feature type="region of interest" description="Disordered" evidence="1">
    <location>
        <begin position="286"/>
        <end position="452"/>
    </location>
</feature>
<feature type="region of interest" description="Disordered" evidence="1">
    <location>
        <begin position="505"/>
        <end position="534"/>
    </location>
</feature>
<feature type="region of interest" description="Disordered" evidence="1">
    <location>
        <begin position="1"/>
        <end position="198"/>
    </location>
</feature>
<dbReference type="AlphaFoldDB" id="A0AAD6RHZ4"/>
<comment type="caution">
    <text evidence="2">The sequence shown here is derived from an EMBL/GenBank/DDBJ whole genome shotgun (WGS) entry which is preliminary data.</text>
</comment>
<protein>
    <submittedName>
        <fullName evidence="2">Uncharacterized protein</fullName>
    </submittedName>
</protein>
<feature type="compositionally biased region" description="Acidic residues" evidence="1">
    <location>
        <begin position="124"/>
        <end position="139"/>
    </location>
</feature>
<accession>A0AAD6RHZ4</accession>
<feature type="compositionally biased region" description="Basic and acidic residues" evidence="1">
    <location>
        <begin position="189"/>
        <end position="198"/>
    </location>
</feature>
<dbReference type="PANTHER" id="PTHR36005">
    <property type="entry name" value="DNA LIGASE-LIKE PROTEIN"/>
    <property type="match status" value="1"/>
</dbReference>
<feature type="compositionally biased region" description="Acidic residues" evidence="1">
    <location>
        <begin position="516"/>
        <end position="534"/>
    </location>
</feature>
<proteinExistence type="predicted"/>
<evidence type="ECO:0000256" key="1">
    <source>
        <dbReference type="SAM" id="MobiDB-lite"/>
    </source>
</evidence>
<keyword evidence="3" id="KW-1185">Reference proteome</keyword>
<feature type="compositionally biased region" description="Acidic residues" evidence="1">
    <location>
        <begin position="425"/>
        <end position="435"/>
    </location>
</feature>
<sequence>MDSEEELLPSSDTEQASSPLPQRKFKRLKKATNTVKISQDPLLNPPNDTPPSPSPSPSIQPTDSPDLEVLDAEEQTGEDFIEPILRSEPGDLENLEEGNDLDTDFSGSGNEDSVADVKRALEFDSVDEEFNGQGMEEEIGDFRTEEDLYKKLPDFDDFEEQKEKKKKKRSKSGDDGYGDEQFSVHTNKRREAKERRERHKELIIESQKLLRETREASFKPVPTVQKPVSSVLEKIRLRKREVSKKLVSVNTSSFNESDDAFSREVVLECGFENDLIEDIEVQKVARADSETNADPFDEENSLDSLSVEGSKRTANHSPKTMASLMDLNGESKQTFRAPVDDTQDLRFDSQKSTSKDEISDDPPSSPMEGVQAPSLPAMNLKLDSAPSDEFSDEEDNEKENIDPIPHGLADLSLSPKGDPMKAYIDEEAEVEDDSDHDLMRFGDSEEDEDDLDFEELNDMIETGYKEKPFDNDIRNQLHQKWLEKQDADGTENLLRRLKCGSKQRETTLLEEKEYEGKEDEEAEVDEEAEADEEEFLDEAAEVTRHVVRMNLKKAKEMISQMFTDKDDVYISSDDEETETRLVKEQLSYKAMVTGHDLKQEDQATFLSPAEAEGSKEIFGLIKKLNGVHDTRKKAKITSYSHMRSITGNRDMSSKSSFLGRGSKSSLPSSRKHGSSMVRSFVFERDDGSSRSAISMPEDSSNLIQSENRPRKTVSAKFSGSQIRSSTQNTQTATEMKSGPSLHEILRCPSLQSSHHKSNIMAGQVEAIYDAFKLDRNQRKNEPRVSIRTAYSVT</sequence>
<feature type="compositionally biased region" description="Acidic residues" evidence="1">
    <location>
        <begin position="65"/>
        <end position="81"/>
    </location>
</feature>
<feature type="compositionally biased region" description="Polar residues" evidence="1">
    <location>
        <begin position="715"/>
        <end position="734"/>
    </location>
</feature>
<feature type="compositionally biased region" description="Basic and acidic residues" evidence="1">
    <location>
        <begin position="343"/>
        <end position="357"/>
    </location>
</feature>
<feature type="compositionally biased region" description="Basic and acidic residues" evidence="1">
    <location>
        <begin position="140"/>
        <end position="154"/>
    </location>
</feature>
<feature type="compositionally biased region" description="Polar residues" evidence="1">
    <location>
        <begin position="642"/>
        <end position="668"/>
    </location>
</feature>
<evidence type="ECO:0000313" key="2">
    <source>
        <dbReference type="EMBL" id="KAJ7009094.1"/>
    </source>
</evidence>
<feature type="compositionally biased region" description="Pro residues" evidence="1">
    <location>
        <begin position="43"/>
        <end position="58"/>
    </location>
</feature>
<name>A0AAD6RHZ4_9ROSI</name>
<dbReference type="PANTHER" id="PTHR36005:SF1">
    <property type="entry name" value="DNA LIGASE-LIKE PROTEIN"/>
    <property type="match status" value="1"/>
</dbReference>
<feature type="compositionally biased region" description="Acidic residues" evidence="1">
    <location>
        <begin position="90"/>
        <end position="103"/>
    </location>
</feature>
<feature type="compositionally biased region" description="Polar residues" evidence="1">
    <location>
        <begin position="10"/>
        <end position="20"/>
    </location>
</feature>